<name>A0A955LAA9_9BACT</name>
<protein>
    <submittedName>
        <fullName evidence="1">Uncharacterized protein</fullName>
    </submittedName>
</protein>
<reference evidence="1" key="1">
    <citation type="submission" date="2020-04" db="EMBL/GenBank/DDBJ databases">
        <authorList>
            <person name="Zhang T."/>
        </authorList>
    </citation>
    <scope>NUCLEOTIDE SEQUENCE</scope>
    <source>
        <strain evidence="1">HKST-UBA09</strain>
    </source>
</reference>
<evidence type="ECO:0000313" key="2">
    <source>
        <dbReference type="Proteomes" id="UP000714915"/>
    </source>
</evidence>
<dbReference type="AlphaFoldDB" id="A0A955LAA9"/>
<dbReference type="EMBL" id="JAGQLF010000012">
    <property type="protein sequence ID" value="MCA9386716.1"/>
    <property type="molecule type" value="Genomic_DNA"/>
</dbReference>
<gene>
    <name evidence="1" type="ORF">KC669_01640</name>
</gene>
<organism evidence="1 2">
    <name type="scientific">Candidatus Dojkabacteria bacterium</name>
    <dbReference type="NCBI Taxonomy" id="2099670"/>
    <lineage>
        <taxon>Bacteria</taxon>
        <taxon>Candidatus Dojkabacteria</taxon>
    </lineage>
</organism>
<sequence length="134" mass="14846">MDNDAPLIEPSFDSTEGSKAIESILRSSITELDSNGYNNTIFKDSDRNEYLINFTQDSPITVIAEKKIGVLGDGSKEYPFWPTKWTPVNDLRDYSIELANANDGPIYYVSGSLEVGPYVIVVKPNVPKQQAPEA</sequence>
<accession>A0A955LAA9</accession>
<dbReference type="Proteomes" id="UP000714915">
    <property type="component" value="Unassembled WGS sequence"/>
</dbReference>
<evidence type="ECO:0000313" key="1">
    <source>
        <dbReference type="EMBL" id="MCA9386716.1"/>
    </source>
</evidence>
<comment type="caution">
    <text evidence="1">The sequence shown here is derived from an EMBL/GenBank/DDBJ whole genome shotgun (WGS) entry which is preliminary data.</text>
</comment>
<proteinExistence type="predicted"/>
<reference evidence="1" key="2">
    <citation type="journal article" date="2021" name="Microbiome">
        <title>Successional dynamics and alternative stable states in a saline activated sludge microbial community over 9 years.</title>
        <authorList>
            <person name="Wang Y."/>
            <person name="Ye J."/>
            <person name="Ju F."/>
            <person name="Liu L."/>
            <person name="Boyd J.A."/>
            <person name="Deng Y."/>
            <person name="Parks D.H."/>
            <person name="Jiang X."/>
            <person name="Yin X."/>
            <person name="Woodcroft B.J."/>
            <person name="Tyson G.W."/>
            <person name="Hugenholtz P."/>
            <person name="Polz M.F."/>
            <person name="Zhang T."/>
        </authorList>
    </citation>
    <scope>NUCLEOTIDE SEQUENCE</scope>
    <source>
        <strain evidence="1">HKST-UBA09</strain>
    </source>
</reference>